<evidence type="ECO:0000259" key="10">
    <source>
        <dbReference type="PROSITE" id="PS51195"/>
    </source>
</evidence>
<dbReference type="PROSITE" id="PS51195">
    <property type="entry name" value="Q_MOTIF"/>
    <property type="match status" value="1"/>
</dbReference>
<dbReference type="InterPro" id="IPR027417">
    <property type="entry name" value="P-loop_NTPase"/>
</dbReference>
<dbReference type="KEGG" id="nba:CUN60_02625"/>
<dbReference type="InterPro" id="IPR050547">
    <property type="entry name" value="DEAD_box_RNA_helicases"/>
</dbReference>
<dbReference type="CDD" id="cd12252">
    <property type="entry name" value="RRM_DbpA"/>
    <property type="match status" value="1"/>
</dbReference>
<dbReference type="PANTHER" id="PTHR47963:SF8">
    <property type="entry name" value="ATP-DEPENDENT RNA HELICASE DEAD"/>
    <property type="match status" value="1"/>
</dbReference>
<organism evidence="11 12">
    <name type="scientific">Aquella oligotrophica</name>
    <dbReference type="NCBI Taxonomy" id="2067065"/>
    <lineage>
        <taxon>Bacteria</taxon>
        <taxon>Pseudomonadati</taxon>
        <taxon>Pseudomonadota</taxon>
        <taxon>Betaproteobacteria</taxon>
        <taxon>Neisseriales</taxon>
        <taxon>Neisseriaceae</taxon>
        <taxon>Aquella</taxon>
    </lineage>
</organism>
<evidence type="ECO:0000256" key="7">
    <source>
        <dbReference type="RuleBase" id="RU000492"/>
    </source>
</evidence>
<evidence type="ECO:0000313" key="12">
    <source>
        <dbReference type="Proteomes" id="UP000236655"/>
    </source>
</evidence>
<dbReference type="SUPFAM" id="SSF52540">
    <property type="entry name" value="P-loop containing nucleoside triphosphate hydrolases"/>
    <property type="match status" value="1"/>
</dbReference>
<evidence type="ECO:0000256" key="6">
    <source>
        <dbReference type="PROSITE-ProRule" id="PRU00552"/>
    </source>
</evidence>
<feature type="domain" description="Helicase ATP-binding" evidence="8">
    <location>
        <begin position="34"/>
        <end position="203"/>
    </location>
</feature>
<keyword evidence="12" id="KW-1185">Reference proteome</keyword>
<dbReference type="CDD" id="cd00268">
    <property type="entry name" value="DEADc"/>
    <property type="match status" value="1"/>
</dbReference>
<keyword evidence="3 7" id="KW-0378">Hydrolase</keyword>
<dbReference type="EC" id="3.6.4.13" evidence="1"/>
<dbReference type="GO" id="GO:0005524">
    <property type="term" value="F:ATP binding"/>
    <property type="evidence" value="ECO:0007669"/>
    <property type="project" value="UniProtKB-KW"/>
</dbReference>
<dbReference type="EMBL" id="CP024847">
    <property type="protein sequence ID" value="AUR51241.1"/>
    <property type="molecule type" value="Genomic_DNA"/>
</dbReference>
<accession>A0A2I7N485</accession>
<keyword evidence="2 7" id="KW-0547">Nucleotide-binding</keyword>
<sequence length="516" mass="58535">MKTFNDFNLSQEMLNALNEKGFTNPSPIQALVIPEFLAEKANIIGQAQTGTGKTAAFSIPIIESITRDGSIKAIILTPTRELAIQVCEEMYSLIGKRDLRVSAVYGGASIEQQIRSIRKGSDIIVGTPGRIMDLMERRVLELNNLEFFVLDEADEMLNMGFVEDIEKILESTNAEKNMLFFSATMPPSILQIAKRYMGQYKILKVENKELTTKLTEQIYFEVKEGDKFEALCRVLDFEQDFYGIIFCRTKVEVDEVTKHLKARGYAVDSLHGDISQGQRTKTLGEFKERITNLLVATDVAARGIDVNNLTHVINYSIPHEAEAYVHRIGRTGRAGQKGIAITFVTPKEMSRLGQIRKITKTDIKKQEIPAIKDVIKAKEEYLQACVEEIINEKDFYSYSKLANQLLANNDPVTLVASLLRYQYQDEFIEESYARIEQNRISADNVKLFVALGKKDGMTPRVLLDVLHQNCKTPGRKVRDIRIMDKFSFISVPLDEAEIIIRKLNQKNKKMVEIAKN</sequence>
<dbReference type="GO" id="GO:0016787">
    <property type="term" value="F:hydrolase activity"/>
    <property type="evidence" value="ECO:0007669"/>
    <property type="project" value="UniProtKB-KW"/>
</dbReference>
<keyword evidence="5 7" id="KW-0067">ATP-binding</keyword>
<dbReference type="InterPro" id="IPR044742">
    <property type="entry name" value="DEAD/DEAH_RhlB"/>
</dbReference>
<dbReference type="InterPro" id="IPR000629">
    <property type="entry name" value="RNA-helicase_DEAD-box_CS"/>
</dbReference>
<dbReference type="SMART" id="SM00490">
    <property type="entry name" value="HELICc"/>
    <property type="match status" value="1"/>
</dbReference>
<dbReference type="PROSITE" id="PS00039">
    <property type="entry name" value="DEAD_ATP_HELICASE"/>
    <property type="match status" value="1"/>
</dbReference>
<evidence type="ECO:0000259" key="9">
    <source>
        <dbReference type="PROSITE" id="PS51194"/>
    </source>
</evidence>
<dbReference type="InterPro" id="IPR001650">
    <property type="entry name" value="Helicase_C-like"/>
</dbReference>
<evidence type="ECO:0000313" key="11">
    <source>
        <dbReference type="EMBL" id="AUR51241.1"/>
    </source>
</evidence>
<feature type="short sequence motif" description="Q motif" evidence="6">
    <location>
        <begin position="2"/>
        <end position="30"/>
    </location>
</feature>
<dbReference type="Pfam" id="PF00271">
    <property type="entry name" value="Helicase_C"/>
    <property type="match status" value="1"/>
</dbReference>
<feature type="domain" description="DEAD-box RNA helicase Q" evidence="10">
    <location>
        <begin position="2"/>
        <end position="30"/>
    </location>
</feature>
<evidence type="ECO:0000256" key="5">
    <source>
        <dbReference type="ARBA" id="ARBA00022840"/>
    </source>
</evidence>
<dbReference type="InterPro" id="IPR012677">
    <property type="entry name" value="Nucleotide-bd_a/b_plait_sf"/>
</dbReference>
<name>A0A2I7N485_9NEIS</name>
<dbReference type="Pfam" id="PF00270">
    <property type="entry name" value="DEAD"/>
    <property type="match status" value="1"/>
</dbReference>
<dbReference type="AlphaFoldDB" id="A0A2I7N485"/>
<dbReference type="GO" id="GO:0003724">
    <property type="term" value="F:RNA helicase activity"/>
    <property type="evidence" value="ECO:0007669"/>
    <property type="project" value="UniProtKB-EC"/>
</dbReference>
<feature type="domain" description="Helicase C-terminal" evidence="9">
    <location>
        <begin position="214"/>
        <end position="375"/>
    </location>
</feature>
<dbReference type="RefSeq" id="WP_102950541.1">
    <property type="nucleotide sequence ID" value="NZ_CP024847.1"/>
</dbReference>
<dbReference type="PROSITE" id="PS51192">
    <property type="entry name" value="HELICASE_ATP_BIND_1"/>
    <property type="match status" value="1"/>
</dbReference>
<dbReference type="InterPro" id="IPR005580">
    <property type="entry name" value="DbpA/CsdA_RNA-bd_dom"/>
</dbReference>
<comment type="similarity">
    <text evidence="7">Belongs to the DEAD box helicase family.</text>
</comment>
<dbReference type="GO" id="GO:0003723">
    <property type="term" value="F:RNA binding"/>
    <property type="evidence" value="ECO:0007669"/>
    <property type="project" value="TreeGrafter"/>
</dbReference>
<evidence type="ECO:0000256" key="4">
    <source>
        <dbReference type="ARBA" id="ARBA00022806"/>
    </source>
</evidence>
<dbReference type="Pfam" id="PF03880">
    <property type="entry name" value="DbpA"/>
    <property type="match status" value="1"/>
</dbReference>
<proteinExistence type="inferred from homology"/>
<dbReference type="OrthoDB" id="8520957at2"/>
<evidence type="ECO:0000256" key="3">
    <source>
        <dbReference type="ARBA" id="ARBA00022801"/>
    </source>
</evidence>
<gene>
    <name evidence="11" type="ORF">CUN60_02625</name>
</gene>
<dbReference type="InterPro" id="IPR014001">
    <property type="entry name" value="Helicase_ATP-bd"/>
</dbReference>
<reference evidence="12" key="1">
    <citation type="submission" date="2017-11" db="EMBL/GenBank/DDBJ databases">
        <authorList>
            <person name="Chan K.G."/>
            <person name="Lee L.S."/>
        </authorList>
    </citation>
    <scope>NUCLEOTIDE SEQUENCE [LARGE SCALE GENOMIC DNA]</scope>
    <source>
        <strain evidence="12">DSM 100970</strain>
    </source>
</reference>
<evidence type="ECO:0000256" key="1">
    <source>
        <dbReference type="ARBA" id="ARBA00012552"/>
    </source>
</evidence>
<dbReference type="InterPro" id="IPR014014">
    <property type="entry name" value="RNA_helicase_DEAD_Q_motif"/>
</dbReference>
<dbReference type="InterPro" id="IPR011545">
    <property type="entry name" value="DEAD/DEAH_box_helicase_dom"/>
</dbReference>
<dbReference type="PROSITE" id="PS51194">
    <property type="entry name" value="HELICASE_CTER"/>
    <property type="match status" value="1"/>
</dbReference>
<evidence type="ECO:0000256" key="2">
    <source>
        <dbReference type="ARBA" id="ARBA00022741"/>
    </source>
</evidence>
<keyword evidence="4 7" id="KW-0347">Helicase</keyword>
<evidence type="ECO:0000259" key="8">
    <source>
        <dbReference type="PROSITE" id="PS51192"/>
    </source>
</evidence>
<dbReference type="CDD" id="cd18787">
    <property type="entry name" value="SF2_C_DEAD"/>
    <property type="match status" value="1"/>
</dbReference>
<protein>
    <recommendedName>
        <fullName evidence="1">RNA helicase</fullName>
        <ecNumber evidence="1">3.6.4.13</ecNumber>
    </recommendedName>
</protein>
<dbReference type="Gene3D" id="3.40.50.300">
    <property type="entry name" value="P-loop containing nucleotide triphosphate hydrolases"/>
    <property type="match status" value="2"/>
</dbReference>
<dbReference type="PANTHER" id="PTHR47963">
    <property type="entry name" value="DEAD-BOX ATP-DEPENDENT RNA HELICASE 47, MITOCHONDRIAL"/>
    <property type="match status" value="1"/>
</dbReference>
<dbReference type="Gene3D" id="3.30.70.330">
    <property type="match status" value="1"/>
</dbReference>
<dbReference type="Proteomes" id="UP000236655">
    <property type="component" value="Chromosome"/>
</dbReference>
<dbReference type="SMART" id="SM00487">
    <property type="entry name" value="DEXDc"/>
    <property type="match status" value="1"/>
</dbReference>